<dbReference type="Proteomes" id="UP000613580">
    <property type="component" value="Unassembled WGS sequence"/>
</dbReference>
<name>A0A8H6WQ72_MYCCL</name>
<accession>A0A8H6WQ72</accession>
<feature type="transmembrane region" description="Helical" evidence="2">
    <location>
        <begin position="74"/>
        <end position="98"/>
    </location>
</feature>
<organism evidence="3 4">
    <name type="scientific">Mycena chlorophos</name>
    <name type="common">Agaric fungus</name>
    <name type="synonym">Agaricus chlorophos</name>
    <dbReference type="NCBI Taxonomy" id="658473"/>
    <lineage>
        <taxon>Eukaryota</taxon>
        <taxon>Fungi</taxon>
        <taxon>Dikarya</taxon>
        <taxon>Basidiomycota</taxon>
        <taxon>Agaricomycotina</taxon>
        <taxon>Agaricomycetes</taxon>
        <taxon>Agaricomycetidae</taxon>
        <taxon>Agaricales</taxon>
        <taxon>Marasmiineae</taxon>
        <taxon>Mycenaceae</taxon>
        <taxon>Mycena</taxon>
    </lineage>
</organism>
<protein>
    <submittedName>
        <fullName evidence="3">Uncharacterized protein</fullName>
    </submittedName>
</protein>
<dbReference type="PANTHER" id="PTHR42109:SF2">
    <property type="entry name" value="INTEGRAL MEMBRANE PROTEIN"/>
    <property type="match status" value="1"/>
</dbReference>
<feature type="transmembrane region" description="Helical" evidence="2">
    <location>
        <begin position="207"/>
        <end position="225"/>
    </location>
</feature>
<keyword evidence="2" id="KW-0812">Transmembrane</keyword>
<feature type="compositionally biased region" description="Gly residues" evidence="1">
    <location>
        <begin position="293"/>
        <end position="336"/>
    </location>
</feature>
<evidence type="ECO:0000256" key="1">
    <source>
        <dbReference type="SAM" id="MobiDB-lite"/>
    </source>
</evidence>
<evidence type="ECO:0000313" key="4">
    <source>
        <dbReference type="Proteomes" id="UP000613580"/>
    </source>
</evidence>
<dbReference type="EMBL" id="JACAZE010000002">
    <property type="protein sequence ID" value="KAF7320529.1"/>
    <property type="molecule type" value="Genomic_DNA"/>
</dbReference>
<dbReference type="AlphaFoldDB" id="A0A8H6WQ72"/>
<feature type="region of interest" description="Disordered" evidence="1">
    <location>
        <begin position="282"/>
        <end position="336"/>
    </location>
</feature>
<reference evidence="3" key="1">
    <citation type="submission" date="2020-05" db="EMBL/GenBank/DDBJ databases">
        <title>Mycena genomes resolve the evolution of fungal bioluminescence.</title>
        <authorList>
            <person name="Tsai I.J."/>
        </authorList>
    </citation>
    <scope>NUCLEOTIDE SEQUENCE</scope>
    <source>
        <strain evidence="3">110903Hualien_Pintung</strain>
    </source>
</reference>
<proteinExistence type="predicted"/>
<gene>
    <name evidence="3" type="ORF">HMN09_00136600</name>
</gene>
<feature type="transmembrane region" description="Helical" evidence="2">
    <location>
        <begin position="39"/>
        <end position="62"/>
    </location>
</feature>
<feature type="transmembrane region" description="Helical" evidence="2">
    <location>
        <begin position="166"/>
        <end position="186"/>
    </location>
</feature>
<dbReference type="OrthoDB" id="5389493at2759"/>
<dbReference type="PANTHER" id="PTHR42109">
    <property type="entry name" value="UNPLACED GENOMIC SCAFFOLD UM_SCAF_CONTIG_1.265, WHOLE GENOME SHOTGUN SEQUENCE"/>
    <property type="match status" value="1"/>
</dbReference>
<comment type="caution">
    <text evidence="3">The sequence shown here is derived from an EMBL/GenBank/DDBJ whole genome shotgun (WGS) entry which is preliminary data.</text>
</comment>
<keyword evidence="2" id="KW-0472">Membrane</keyword>
<keyword evidence="2" id="KW-1133">Transmembrane helix</keyword>
<feature type="transmembrane region" description="Helical" evidence="2">
    <location>
        <begin position="14"/>
        <end position="32"/>
    </location>
</feature>
<feature type="transmembrane region" description="Helical" evidence="2">
    <location>
        <begin position="130"/>
        <end position="151"/>
    </location>
</feature>
<feature type="transmembrane region" description="Helical" evidence="2">
    <location>
        <begin position="251"/>
        <end position="273"/>
    </location>
</feature>
<evidence type="ECO:0000256" key="2">
    <source>
        <dbReference type="SAM" id="Phobius"/>
    </source>
</evidence>
<sequence length="336" mass="36242">MTNYGADLGIKNKWAPILFAVLYFCLMVWYIAQTIRRRQWVFAGLAIFSTFRVVSFSIRAAIAHNHHNAAFNRHMAIAYVILYNIGFFSVLLSAYRLLHDRRRLAKIDSARNKGHHAVHRVLGRVHKGRFMELLLLLAILVGAVGIGYVYGTDSSRTELGDRLSDAGTYLFLAVAILIVLLTFVLIHIERALRGQSGRPASSWNQHIILLGVAAMLLMRMVFYAATVHQRASGEQTPTAGIGNKVQNNEHFWYPLAALAELLVALLILVPGLSPLRQALANRRDSTGMSEKLNGGGGVNGGMHGGPGGMTAGGPGGMQGGGPGVMHGGGAGGGQIV</sequence>
<evidence type="ECO:0000313" key="3">
    <source>
        <dbReference type="EMBL" id="KAF7320529.1"/>
    </source>
</evidence>
<keyword evidence="4" id="KW-1185">Reference proteome</keyword>